<name>A0A7S2L4T0_9STRA</name>
<feature type="compositionally biased region" description="Polar residues" evidence="11">
    <location>
        <begin position="770"/>
        <end position="789"/>
    </location>
</feature>
<feature type="region of interest" description="Disordered" evidence="11">
    <location>
        <begin position="924"/>
        <end position="944"/>
    </location>
</feature>
<evidence type="ECO:0000256" key="12">
    <source>
        <dbReference type="SAM" id="Phobius"/>
    </source>
</evidence>
<evidence type="ECO:0000256" key="2">
    <source>
        <dbReference type="ARBA" id="ARBA00022679"/>
    </source>
</evidence>
<dbReference type="Pfam" id="PF00069">
    <property type="entry name" value="Pkinase"/>
    <property type="match status" value="1"/>
</dbReference>
<dbReference type="InterPro" id="IPR017441">
    <property type="entry name" value="Protein_kinase_ATP_BS"/>
</dbReference>
<feature type="domain" description="Protein kinase" evidence="13">
    <location>
        <begin position="46"/>
        <end position="407"/>
    </location>
</feature>
<keyword evidence="5 7" id="KW-0067">ATP-binding</keyword>
<proteinExistence type="predicted"/>
<accession>A0A7S2L4T0</accession>
<dbReference type="PANTHER" id="PTHR24350">
    <property type="entry name" value="SERINE/THREONINE-PROTEIN KINASE IAL-RELATED"/>
    <property type="match status" value="1"/>
</dbReference>
<organism evidence="14">
    <name type="scientific">Skeletonema marinoi</name>
    <dbReference type="NCBI Taxonomy" id="267567"/>
    <lineage>
        <taxon>Eukaryota</taxon>
        <taxon>Sar</taxon>
        <taxon>Stramenopiles</taxon>
        <taxon>Ochrophyta</taxon>
        <taxon>Bacillariophyta</taxon>
        <taxon>Coscinodiscophyceae</taxon>
        <taxon>Thalassiosirophycidae</taxon>
        <taxon>Thalassiosirales</taxon>
        <taxon>Skeletonemataceae</taxon>
        <taxon>Skeletonema</taxon>
        <taxon>Skeletonema marinoi-dohrnii complex</taxon>
    </lineage>
</organism>
<feature type="region of interest" description="Disordered" evidence="11">
    <location>
        <begin position="306"/>
        <end position="373"/>
    </location>
</feature>
<feature type="compositionally biased region" description="Acidic residues" evidence="11">
    <location>
        <begin position="242"/>
        <end position="259"/>
    </location>
</feature>
<evidence type="ECO:0000256" key="1">
    <source>
        <dbReference type="ARBA" id="ARBA00022527"/>
    </source>
</evidence>
<feature type="region of interest" description="Disordered" evidence="11">
    <location>
        <begin position="403"/>
        <end position="428"/>
    </location>
</feature>
<keyword evidence="3 7" id="KW-0547">Nucleotide-binding</keyword>
<feature type="compositionally biased region" description="Acidic residues" evidence="11">
    <location>
        <begin position="321"/>
        <end position="359"/>
    </location>
</feature>
<evidence type="ECO:0000256" key="10">
    <source>
        <dbReference type="SAM" id="Coils"/>
    </source>
</evidence>
<dbReference type="GO" id="GO:0005524">
    <property type="term" value="F:ATP binding"/>
    <property type="evidence" value="ECO:0007669"/>
    <property type="project" value="UniProtKB-UniRule"/>
</dbReference>
<sequence length="1090" mass="121507">MCQCEEPKNDEHHHRRRLNIQRSRTMRIMSSKATQNRTLASLYDIDWKQEPIGEGAFGHVLLATHKSSGERVAIKRIPKKLASHEDFQREMEALLRIQKWGGHPHICALREHFDEGGYYYLILDLVEGGEMFDHLVNHGAYSEADAARLVREVASALDFLHGIGVVHNDIKPENLMLSSDERTHGVVQIVDFGCAEVEGEDDDDDDIDTVTELEELKLDEEEMDQLLKDSSSKQGTTNETMVVDEEGVQGEEDNESADENVDKKNASGIDTVEEEALAVKMADEDDAFIPEEEEEEVVEVAAKEQVEKEIKGGKEEKDLDTSQEEEITGTDDKVEDEDSEEEAVLATDENDDQQLEEETESKAEIALDEGTDDEEMAEKLEEEMAEALEERIEMDGELVESGGNAAVEDNEENVIDESQQKEEGEEIDESILCQDDPGFEYKGYEGFDCAYIKEKKPDKCDKKHEGVKVGLSSCPVSCDMVDECMALQQRKNDVVVSPTDETTTEKSIEAVADEQVSEDNSDDSATEQKDDMQLEKEMESELETALEQGTVDEETAEILDEEMLEALEEGVGGVFEKELEEELGLDGQEVSDDLSKEKMATEVDDGNNLATIDSSFTEDASSVVANITISEDDSSVCQDDPDFKFKGYEGFNCEYIKENKPGKCNKMFDGEKVGVVSCPVSCDMVDECMALRESKVDDALENATDNNVMGSNTTSEEDAVLTNTTAEASDDTNDQLLEGSEDTQVGAVLNTTEVVTSETETETSEELLKEQNTTSVDYSQATTIPSETQQVDDETGEDQILNDQELEQEIEAKLEKALEDGELDEEEAQELEYEMEEAIEEGVGKIFEAELDKELRCKDDPDFAIVDEDGQLRNCSWVRPNQRCESVHEYSGKVIGTFFCPETCGMEDECENVTAADSTLQALEDKTPGTEEDDSFEATPKGTKSMADEIEIESEFENGNVYGSENVDPFSGGDTEAGSFTNQNEYNQEPNSNVGYSQPTNGVEDWQGYGGENQQEGGSFDNNPPPIDYDENWLEDGSGFPFGFLILLLFLGVGFFIFRKSQSSRLQENSRGGYQRVGRRIDIQDHNKRY</sequence>
<evidence type="ECO:0000256" key="4">
    <source>
        <dbReference type="ARBA" id="ARBA00022777"/>
    </source>
</evidence>
<keyword evidence="10" id="KW-0175">Coiled coil</keyword>
<dbReference type="PROSITE" id="PS00107">
    <property type="entry name" value="PROTEIN_KINASE_ATP"/>
    <property type="match status" value="1"/>
</dbReference>
<evidence type="ECO:0000313" key="14">
    <source>
        <dbReference type="EMBL" id="CAD9595958.1"/>
    </source>
</evidence>
<evidence type="ECO:0000256" key="7">
    <source>
        <dbReference type="PIRSR" id="PIRSR630616-2"/>
    </source>
</evidence>
<dbReference type="EMBL" id="HBGZ01012175">
    <property type="protein sequence ID" value="CAD9595958.1"/>
    <property type="molecule type" value="Transcribed_RNA"/>
</dbReference>
<feature type="cross-link" description="Glycyl lysine isopeptide (Lys-Gly) (interchain with G-Cter in SUMO2)" evidence="8">
    <location>
        <position position="171"/>
    </location>
</feature>
<dbReference type="PROSITE" id="PS50011">
    <property type="entry name" value="PROTEIN_KINASE_DOM"/>
    <property type="match status" value="1"/>
</dbReference>
<evidence type="ECO:0000256" key="3">
    <source>
        <dbReference type="ARBA" id="ARBA00022741"/>
    </source>
</evidence>
<keyword evidence="2" id="KW-0808">Transferase</keyword>
<dbReference type="PROSITE" id="PS00108">
    <property type="entry name" value="PROTEIN_KINASE_ST"/>
    <property type="match status" value="1"/>
</dbReference>
<feature type="compositionally biased region" description="Acidic residues" evidence="11">
    <location>
        <begin position="540"/>
        <end position="552"/>
    </location>
</feature>
<evidence type="ECO:0000259" key="13">
    <source>
        <dbReference type="PROSITE" id="PS50011"/>
    </source>
</evidence>
<feature type="region of interest" description="Disordered" evidence="11">
    <location>
        <begin position="221"/>
        <end position="275"/>
    </location>
</feature>
<reference evidence="14" key="1">
    <citation type="submission" date="2021-01" db="EMBL/GenBank/DDBJ databases">
        <authorList>
            <person name="Corre E."/>
            <person name="Pelletier E."/>
            <person name="Niang G."/>
            <person name="Scheremetjew M."/>
            <person name="Finn R."/>
            <person name="Kale V."/>
            <person name="Holt S."/>
            <person name="Cochrane G."/>
            <person name="Meng A."/>
            <person name="Brown T."/>
            <person name="Cohen L."/>
        </authorList>
    </citation>
    <scope>NUCLEOTIDE SEQUENCE</scope>
    <source>
        <strain evidence="14">SM1012Den-03</strain>
    </source>
</reference>
<feature type="region of interest" description="Disordered" evidence="11">
    <location>
        <begin position="495"/>
        <end position="552"/>
    </location>
</feature>
<feature type="transmembrane region" description="Helical" evidence="12">
    <location>
        <begin position="1039"/>
        <end position="1058"/>
    </location>
</feature>
<feature type="compositionally biased region" description="Basic and acidic residues" evidence="11">
    <location>
        <begin position="526"/>
        <end position="539"/>
    </location>
</feature>
<feature type="compositionally biased region" description="Polar residues" evidence="11">
    <location>
        <begin position="978"/>
        <end position="996"/>
    </location>
</feature>
<evidence type="ECO:0000256" key="11">
    <source>
        <dbReference type="SAM" id="MobiDB-lite"/>
    </source>
</evidence>
<dbReference type="InterPro" id="IPR000719">
    <property type="entry name" value="Prot_kinase_dom"/>
</dbReference>
<feature type="binding site" evidence="9">
    <location>
        <position position="80"/>
    </location>
    <ligand>
        <name>ATP</name>
        <dbReference type="ChEBI" id="CHEBI:30616"/>
    </ligand>
</feature>
<dbReference type="SUPFAM" id="SSF56112">
    <property type="entry name" value="Protein kinase-like (PK-like)"/>
    <property type="match status" value="1"/>
</dbReference>
<keyword evidence="12" id="KW-1133">Transmembrane helix</keyword>
<dbReference type="Gene3D" id="1.10.510.10">
    <property type="entry name" value="Transferase(Phosphotransferase) domain 1"/>
    <property type="match status" value="1"/>
</dbReference>
<keyword evidence="12" id="KW-0812">Transmembrane</keyword>
<evidence type="ECO:0000256" key="6">
    <source>
        <dbReference type="PIRSR" id="PIRSR630616-1"/>
    </source>
</evidence>
<keyword evidence="4" id="KW-0418">Kinase</keyword>
<evidence type="ECO:0000256" key="5">
    <source>
        <dbReference type="ARBA" id="ARBA00022840"/>
    </source>
</evidence>
<feature type="binding site" evidence="7">
    <location>
        <begin position="173"/>
        <end position="174"/>
    </location>
    <ligand>
        <name>ATP</name>
        <dbReference type="ChEBI" id="CHEBI:30616"/>
    </ligand>
</feature>
<dbReference type="InterPro" id="IPR011009">
    <property type="entry name" value="Kinase-like_dom_sf"/>
</dbReference>
<feature type="region of interest" description="Disordered" evidence="11">
    <location>
        <begin position="1009"/>
        <end position="1030"/>
    </location>
</feature>
<keyword evidence="1" id="KW-0723">Serine/threonine-protein kinase</keyword>
<dbReference type="InterPro" id="IPR008271">
    <property type="entry name" value="Ser/Thr_kinase_AS"/>
</dbReference>
<feature type="coiled-coil region" evidence="10">
    <location>
        <begin position="811"/>
        <end position="841"/>
    </location>
</feature>
<feature type="region of interest" description="Disordered" evidence="11">
    <location>
        <begin position="756"/>
        <end position="796"/>
    </location>
</feature>
<dbReference type="GO" id="GO:0004674">
    <property type="term" value="F:protein serine/threonine kinase activity"/>
    <property type="evidence" value="ECO:0007669"/>
    <property type="project" value="UniProtKB-KW"/>
</dbReference>
<dbReference type="AlphaFoldDB" id="A0A7S2L4T0"/>
<evidence type="ECO:0000256" key="8">
    <source>
        <dbReference type="PIRSR" id="PIRSR630616-3"/>
    </source>
</evidence>
<feature type="binding site" evidence="7">
    <location>
        <position position="75"/>
    </location>
    <ligand>
        <name>ATP</name>
        <dbReference type="ChEBI" id="CHEBI:30616"/>
    </ligand>
</feature>
<feature type="region of interest" description="Disordered" evidence="11">
    <location>
        <begin position="960"/>
        <end position="996"/>
    </location>
</feature>
<feature type="compositionally biased region" description="Basic and acidic residues" evidence="11">
    <location>
        <begin position="306"/>
        <end position="320"/>
    </location>
</feature>
<keyword evidence="12" id="KW-0472">Membrane</keyword>
<gene>
    <name evidence="14" type="ORF">SMAR0320_LOCUS8685</name>
</gene>
<feature type="binding site" evidence="7">
    <location>
        <position position="191"/>
    </location>
    <ligand>
        <name>ATP</name>
        <dbReference type="ChEBI" id="CHEBI:30616"/>
    </ligand>
</feature>
<protein>
    <recommendedName>
        <fullName evidence="13">Protein kinase domain-containing protein</fullName>
    </recommendedName>
</protein>
<dbReference type="InterPro" id="IPR030616">
    <property type="entry name" value="Aur-like"/>
</dbReference>
<dbReference type="SMART" id="SM00220">
    <property type="entry name" value="S_TKc"/>
    <property type="match status" value="1"/>
</dbReference>
<feature type="compositionally biased region" description="Acidic residues" evidence="11">
    <location>
        <begin position="511"/>
        <end position="525"/>
    </location>
</feature>
<evidence type="ECO:0000256" key="9">
    <source>
        <dbReference type="PROSITE-ProRule" id="PRU10141"/>
    </source>
</evidence>
<feature type="active site" description="Proton acceptor" evidence="6">
    <location>
        <position position="169"/>
    </location>
</feature>